<dbReference type="Gene3D" id="3.40.190.290">
    <property type="match status" value="1"/>
</dbReference>
<name>A0A1I4Z3K4_9RHOB</name>
<keyword evidence="3" id="KW-0238">DNA-binding</keyword>
<dbReference type="SUPFAM" id="SSF53850">
    <property type="entry name" value="Periplasmic binding protein-like II"/>
    <property type="match status" value="1"/>
</dbReference>
<dbReference type="PRINTS" id="PR00039">
    <property type="entry name" value="HTHLYSR"/>
</dbReference>
<dbReference type="GO" id="GO:0003677">
    <property type="term" value="F:DNA binding"/>
    <property type="evidence" value="ECO:0007669"/>
    <property type="project" value="UniProtKB-KW"/>
</dbReference>
<organism evidence="6 7">
    <name type="scientific">Roseovarius lutimaris</name>
    <dbReference type="NCBI Taxonomy" id="1005928"/>
    <lineage>
        <taxon>Bacteria</taxon>
        <taxon>Pseudomonadati</taxon>
        <taxon>Pseudomonadota</taxon>
        <taxon>Alphaproteobacteria</taxon>
        <taxon>Rhodobacterales</taxon>
        <taxon>Roseobacteraceae</taxon>
        <taxon>Roseovarius</taxon>
    </lineage>
</organism>
<evidence type="ECO:0000313" key="7">
    <source>
        <dbReference type="Proteomes" id="UP000198599"/>
    </source>
</evidence>
<feature type="domain" description="HTH lysR-type" evidence="5">
    <location>
        <begin position="2"/>
        <end position="59"/>
    </location>
</feature>
<dbReference type="OrthoDB" id="9815174at2"/>
<dbReference type="InterPro" id="IPR000847">
    <property type="entry name" value="LysR_HTH_N"/>
</dbReference>
<evidence type="ECO:0000256" key="4">
    <source>
        <dbReference type="ARBA" id="ARBA00023163"/>
    </source>
</evidence>
<dbReference type="Proteomes" id="UP000198599">
    <property type="component" value="Unassembled WGS sequence"/>
</dbReference>
<dbReference type="GO" id="GO:0003700">
    <property type="term" value="F:DNA-binding transcription factor activity"/>
    <property type="evidence" value="ECO:0007669"/>
    <property type="project" value="InterPro"/>
</dbReference>
<dbReference type="SUPFAM" id="SSF46785">
    <property type="entry name" value="Winged helix' DNA-binding domain"/>
    <property type="match status" value="1"/>
</dbReference>
<dbReference type="InterPro" id="IPR036390">
    <property type="entry name" value="WH_DNA-bd_sf"/>
</dbReference>
<dbReference type="GO" id="GO:0005829">
    <property type="term" value="C:cytosol"/>
    <property type="evidence" value="ECO:0007669"/>
    <property type="project" value="TreeGrafter"/>
</dbReference>
<dbReference type="RefSeq" id="WP_092834103.1">
    <property type="nucleotide sequence ID" value="NZ_FOVP01000002.1"/>
</dbReference>
<sequence length="293" mass="32064">MISLRDLEFIASLARRKHFARAAEDCGVSQPAFSMRIRKLEEKLDTPIVKRGNRFQGFTTEGEALVRHARTIVEDVKILEQEFRSAKGEITGKLVLGVVPTAVIFVARTVKTLRTKHPGIKVRLQTATSLAIQQGLENGLYEAGITYGEGVSRDLLRVEDVYKETYLLLVPTHLAPRLSGEVTWAEAAQLPLTLLEPGMQNRRTLDKVFDDLGLFPEVSVETSGFIAAMVLAAEGMSATVVPKHLIEALGAPEGTVALPLAAPVLEKSVSIVTPLRDPSLPTVEALRRALRVK</sequence>
<evidence type="ECO:0000313" key="6">
    <source>
        <dbReference type="EMBL" id="SFN44832.1"/>
    </source>
</evidence>
<dbReference type="Pfam" id="PF03466">
    <property type="entry name" value="LysR_substrate"/>
    <property type="match status" value="1"/>
</dbReference>
<dbReference type="PANTHER" id="PTHR30419:SF31">
    <property type="entry name" value="BLR3139 PROTEIN"/>
    <property type="match status" value="1"/>
</dbReference>
<dbReference type="InterPro" id="IPR050950">
    <property type="entry name" value="HTH-type_LysR_regulators"/>
</dbReference>
<reference evidence="7" key="1">
    <citation type="submission" date="2016-10" db="EMBL/GenBank/DDBJ databases">
        <authorList>
            <person name="Varghese N."/>
            <person name="Submissions S."/>
        </authorList>
    </citation>
    <scope>NUCLEOTIDE SEQUENCE [LARGE SCALE GENOMIC DNA]</scope>
    <source>
        <strain evidence="7">DSM 28463</strain>
    </source>
</reference>
<dbReference type="AlphaFoldDB" id="A0A1I4Z3K4"/>
<dbReference type="PROSITE" id="PS50931">
    <property type="entry name" value="HTH_LYSR"/>
    <property type="match status" value="1"/>
</dbReference>
<dbReference type="FunFam" id="1.10.10.10:FF:000001">
    <property type="entry name" value="LysR family transcriptional regulator"/>
    <property type="match status" value="1"/>
</dbReference>
<comment type="similarity">
    <text evidence="1">Belongs to the LysR transcriptional regulatory family.</text>
</comment>
<keyword evidence="7" id="KW-1185">Reference proteome</keyword>
<accession>A0A1I4Z3K4</accession>
<dbReference type="InterPro" id="IPR005119">
    <property type="entry name" value="LysR_subst-bd"/>
</dbReference>
<dbReference type="EMBL" id="FOVP01000002">
    <property type="protein sequence ID" value="SFN44832.1"/>
    <property type="molecule type" value="Genomic_DNA"/>
</dbReference>
<keyword evidence="4" id="KW-0804">Transcription</keyword>
<dbReference type="Pfam" id="PF00126">
    <property type="entry name" value="HTH_1"/>
    <property type="match status" value="1"/>
</dbReference>
<evidence type="ECO:0000256" key="3">
    <source>
        <dbReference type="ARBA" id="ARBA00023125"/>
    </source>
</evidence>
<evidence type="ECO:0000259" key="5">
    <source>
        <dbReference type="PROSITE" id="PS50931"/>
    </source>
</evidence>
<dbReference type="STRING" id="1005928.SAMN04487859_102268"/>
<evidence type="ECO:0000256" key="2">
    <source>
        <dbReference type="ARBA" id="ARBA00023015"/>
    </source>
</evidence>
<dbReference type="CDD" id="cd05466">
    <property type="entry name" value="PBP2_LTTR_substrate"/>
    <property type="match status" value="1"/>
</dbReference>
<evidence type="ECO:0000256" key="1">
    <source>
        <dbReference type="ARBA" id="ARBA00009437"/>
    </source>
</evidence>
<dbReference type="InterPro" id="IPR036388">
    <property type="entry name" value="WH-like_DNA-bd_sf"/>
</dbReference>
<gene>
    <name evidence="6" type="ORF">SAMN04487859_102268</name>
</gene>
<dbReference type="Gene3D" id="1.10.10.10">
    <property type="entry name" value="Winged helix-like DNA-binding domain superfamily/Winged helix DNA-binding domain"/>
    <property type="match status" value="1"/>
</dbReference>
<keyword evidence="2" id="KW-0805">Transcription regulation</keyword>
<proteinExistence type="inferred from homology"/>
<protein>
    <submittedName>
        <fullName evidence="6">Transcriptional regulator, LysR family</fullName>
    </submittedName>
</protein>
<dbReference type="PANTHER" id="PTHR30419">
    <property type="entry name" value="HTH-TYPE TRANSCRIPTIONAL REGULATOR YBHD"/>
    <property type="match status" value="1"/>
</dbReference>